<reference evidence="5" key="1">
    <citation type="submission" date="2025-08" db="UniProtKB">
        <authorList>
            <consortium name="RefSeq"/>
        </authorList>
    </citation>
    <scope>IDENTIFICATION</scope>
</reference>
<dbReference type="InterPro" id="IPR044039">
    <property type="entry name" value="DUF5745"/>
</dbReference>
<name>A0ABM0K0V7_APLCA</name>
<feature type="compositionally biased region" description="Basic and acidic residues" evidence="2">
    <location>
        <begin position="392"/>
        <end position="405"/>
    </location>
</feature>
<feature type="compositionally biased region" description="Basic residues" evidence="2">
    <location>
        <begin position="658"/>
        <end position="674"/>
    </location>
</feature>
<dbReference type="Gene3D" id="1.10.418.10">
    <property type="entry name" value="Calponin-like domain"/>
    <property type="match status" value="1"/>
</dbReference>
<sequence length="972" mass="111048">MADLCIIDADPSEPPSHDAVITLANHLLSEFNIPTKILKLEDISAALFVVLYESLFSDKLPGIIRQPLSREDEIHNCQIVIDVLSTDVVRDSLSHIRAVDIVAGDITAISNLLDIFSYLLEYVINRIESDGPTDNDETRSLVLSESDLGDFKVKSPLGDIGKQMKKKEATKSEKPKVGSALSNKTNNNGGRTLSQRQPSKTVPSGKKTTASLNTNENKKVIRHEDLYAMTYGSGTRSFSQRAPSPIKPDDSQSLLGQRTIDSDFDIDNWDKKQQPESLRVPSPKMAWEEKEKSDQESKVKQSEREERAGAAASAAAATLTTAASVAEQKATNVESSKPDRAGGDIYSTAVKETLQNVSSFSSSLPAPRKEPQYEKSDPLRSTVGPISYHSRLTPEKPMSERKELSAKGFSSSLDDLRHLVEKTAALTRVALETSPVRVRTERDLDVTDPYLDRPRPTIPNEGVRLAKELNALGLGSAHTGGQSPKRGGKKVAFAASNVGSEYDSRFDEDPLRRPLTALPGNRYGSELRSAYRRDFDYDSDRDSDFLYDESDFRRRINNKDVAYGDIPADALKPERKLKSGPSRCDKTPSLVTHLARNRQPELGAAHMTLKTEDRAMQRKQDILRKMYDEDLDEFSEEVKYMLDKETKKSRETEEQFKKKCAPGHPKKKAPKKAKGTLVPPSCKKPRISRGVVSSKVKKRSYDQHPVPASAPLKLESEEDLLPVLLEEFPHLHLSEHTWHELWRHGLHRIEALTRAYNASQRKKSQAQNQLEDAAQRHELLGNIMKKQLDHTKRLREIKEQKQLQVQLRNKSHEKRMQSARARKYYNEYQVRARGKQLKRRTKEEMVFRELFKEALDIQKERIKDIRQYASDQRKRQESRRQNEIDSMENFYRDQFEMLTERLTQECRDTEVRETAQQKVLERMKRELRQKMEAEIKQYQDQLFHDEDDAHWRQVDADRIKQQLHMARYSAKI</sequence>
<dbReference type="InterPro" id="IPR026619">
    <property type="entry name" value="CEP95"/>
</dbReference>
<protein>
    <submittedName>
        <fullName evidence="5">Centrosomal protein of 95 kDa</fullName>
    </submittedName>
</protein>
<accession>A0ABM0K0V7</accession>
<dbReference type="RefSeq" id="XP_005106126.1">
    <property type="nucleotide sequence ID" value="XM_005106069.3"/>
</dbReference>
<feature type="compositionally biased region" description="Basic and acidic residues" evidence="2">
    <location>
        <begin position="166"/>
        <end position="176"/>
    </location>
</feature>
<keyword evidence="1" id="KW-0175">Coiled coil</keyword>
<evidence type="ECO:0000256" key="1">
    <source>
        <dbReference type="SAM" id="Coils"/>
    </source>
</evidence>
<feature type="region of interest" description="Disordered" evidence="2">
    <location>
        <begin position="572"/>
        <end position="613"/>
    </location>
</feature>
<feature type="compositionally biased region" description="Basic and acidic residues" evidence="2">
    <location>
        <begin position="646"/>
        <end position="657"/>
    </location>
</feature>
<dbReference type="InterPro" id="IPR036872">
    <property type="entry name" value="CH_dom_sf"/>
</dbReference>
<feature type="region of interest" description="Disordered" evidence="2">
    <location>
        <begin position="154"/>
        <end position="410"/>
    </location>
</feature>
<dbReference type="Pfam" id="PF19016">
    <property type="entry name" value="DUF5745"/>
    <property type="match status" value="1"/>
</dbReference>
<feature type="coiled-coil region" evidence="1">
    <location>
        <begin position="749"/>
        <end position="776"/>
    </location>
</feature>
<evidence type="ECO:0000259" key="3">
    <source>
        <dbReference type="Pfam" id="PF19016"/>
    </source>
</evidence>
<dbReference type="Proteomes" id="UP000694888">
    <property type="component" value="Unplaced"/>
</dbReference>
<evidence type="ECO:0000313" key="4">
    <source>
        <dbReference type="Proteomes" id="UP000694888"/>
    </source>
</evidence>
<keyword evidence="4" id="KW-1185">Reference proteome</keyword>
<proteinExistence type="predicted"/>
<gene>
    <name evidence="5" type="primary">LOC101862752</name>
</gene>
<feature type="compositionally biased region" description="Basic and acidic residues" evidence="2">
    <location>
        <begin position="216"/>
        <end position="226"/>
    </location>
</feature>
<organism evidence="4 5">
    <name type="scientific">Aplysia californica</name>
    <name type="common">California sea hare</name>
    <dbReference type="NCBI Taxonomy" id="6500"/>
    <lineage>
        <taxon>Eukaryota</taxon>
        <taxon>Metazoa</taxon>
        <taxon>Spiralia</taxon>
        <taxon>Lophotrochozoa</taxon>
        <taxon>Mollusca</taxon>
        <taxon>Gastropoda</taxon>
        <taxon>Heterobranchia</taxon>
        <taxon>Euthyneura</taxon>
        <taxon>Tectipleura</taxon>
        <taxon>Aplysiida</taxon>
        <taxon>Aplysioidea</taxon>
        <taxon>Aplysiidae</taxon>
        <taxon>Aplysia</taxon>
    </lineage>
</organism>
<feature type="domain" description="DUF5745" evidence="3">
    <location>
        <begin position="60"/>
        <end position="117"/>
    </location>
</feature>
<feature type="compositionally biased region" description="Basic and acidic residues" evidence="2">
    <location>
        <begin position="502"/>
        <end position="512"/>
    </location>
</feature>
<feature type="region of interest" description="Disordered" evidence="2">
    <location>
        <begin position="646"/>
        <end position="707"/>
    </location>
</feature>
<feature type="region of interest" description="Disordered" evidence="2">
    <location>
        <begin position="502"/>
        <end position="522"/>
    </location>
</feature>
<dbReference type="GeneID" id="101862752"/>
<feature type="compositionally biased region" description="Basic and acidic residues" evidence="2">
    <location>
        <begin position="367"/>
        <end position="378"/>
    </location>
</feature>
<feature type="compositionally biased region" description="Basic and acidic residues" evidence="2">
    <location>
        <begin position="286"/>
        <end position="308"/>
    </location>
</feature>
<evidence type="ECO:0000256" key="2">
    <source>
        <dbReference type="SAM" id="MobiDB-lite"/>
    </source>
</evidence>
<dbReference type="PANTHER" id="PTHR22545:SF0">
    <property type="entry name" value="CENTROSOMAL PROTEIN OF 95 KDA"/>
    <property type="match status" value="1"/>
</dbReference>
<feature type="compositionally biased region" description="Polar residues" evidence="2">
    <location>
        <begin position="232"/>
        <end position="242"/>
    </location>
</feature>
<feature type="compositionally biased region" description="Polar residues" evidence="2">
    <location>
        <begin position="180"/>
        <end position="215"/>
    </location>
</feature>
<feature type="compositionally biased region" description="Low complexity" evidence="2">
    <location>
        <begin position="309"/>
        <end position="326"/>
    </location>
</feature>
<dbReference type="PANTHER" id="PTHR22545">
    <property type="entry name" value="CENTROSOMAL PROTEIN OF 95 KDA"/>
    <property type="match status" value="1"/>
</dbReference>
<evidence type="ECO:0000313" key="5">
    <source>
        <dbReference type="RefSeq" id="XP_005106126.1"/>
    </source>
</evidence>
<feature type="compositionally biased region" description="Polar residues" evidence="2">
    <location>
        <begin position="353"/>
        <end position="364"/>
    </location>
</feature>
<feature type="coiled-coil region" evidence="1">
    <location>
        <begin position="917"/>
        <end position="948"/>
    </location>
</feature>